<evidence type="ECO:0000313" key="4">
    <source>
        <dbReference type="Proteomes" id="UP000460549"/>
    </source>
</evidence>
<proteinExistence type="predicted"/>
<dbReference type="AlphaFoldDB" id="A0A7X2PB95"/>
<dbReference type="Proteomes" id="UP000460549">
    <property type="component" value="Unassembled WGS sequence"/>
</dbReference>
<keyword evidence="2" id="KW-0812">Transmembrane</keyword>
<dbReference type="SUPFAM" id="SSF48452">
    <property type="entry name" value="TPR-like"/>
    <property type="match status" value="1"/>
</dbReference>
<keyword evidence="4" id="KW-1185">Reference proteome</keyword>
<feature type="region of interest" description="Disordered" evidence="1">
    <location>
        <begin position="305"/>
        <end position="347"/>
    </location>
</feature>
<accession>A0A7X2PB95</accession>
<protein>
    <submittedName>
        <fullName evidence="3">Uncharacterized protein</fullName>
    </submittedName>
</protein>
<dbReference type="InterPro" id="IPR011990">
    <property type="entry name" value="TPR-like_helical_dom_sf"/>
</dbReference>
<keyword evidence="2" id="KW-0472">Membrane</keyword>
<dbReference type="Gene3D" id="1.25.40.10">
    <property type="entry name" value="Tetratricopeptide repeat domain"/>
    <property type="match status" value="1"/>
</dbReference>
<dbReference type="RefSeq" id="WP_154424582.1">
    <property type="nucleotide sequence ID" value="NZ_VUNN01000003.1"/>
</dbReference>
<comment type="caution">
    <text evidence="3">The sequence shown here is derived from an EMBL/GenBank/DDBJ whole genome shotgun (WGS) entry which is preliminary data.</text>
</comment>
<name>A0A7X2PB95_9SPIO</name>
<evidence type="ECO:0000256" key="1">
    <source>
        <dbReference type="SAM" id="MobiDB-lite"/>
    </source>
</evidence>
<keyword evidence="2" id="KW-1133">Transmembrane helix</keyword>
<evidence type="ECO:0000313" key="3">
    <source>
        <dbReference type="EMBL" id="MSU05683.1"/>
    </source>
</evidence>
<gene>
    <name evidence="3" type="ORF">FYJ80_02660</name>
</gene>
<organism evidence="3 4">
    <name type="scientific">Bullifex porci</name>
    <dbReference type="NCBI Taxonomy" id="2606638"/>
    <lineage>
        <taxon>Bacteria</taxon>
        <taxon>Pseudomonadati</taxon>
        <taxon>Spirochaetota</taxon>
        <taxon>Spirochaetia</taxon>
        <taxon>Spirochaetales</taxon>
        <taxon>Spirochaetaceae</taxon>
        <taxon>Bullifex</taxon>
    </lineage>
</organism>
<reference evidence="3 4" key="1">
    <citation type="submission" date="2019-08" db="EMBL/GenBank/DDBJ databases">
        <title>In-depth cultivation of the pig gut microbiome towards novel bacterial diversity and tailored functional studies.</title>
        <authorList>
            <person name="Wylensek D."/>
            <person name="Hitch T.C.A."/>
            <person name="Clavel T."/>
        </authorList>
    </citation>
    <scope>NUCLEOTIDE SEQUENCE [LARGE SCALE GENOMIC DNA]</scope>
    <source>
        <strain evidence="3 4">NM-380-WT-3C1</strain>
    </source>
</reference>
<feature type="compositionally biased region" description="Basic and acidic residues" evidence="1">
    <location>
        <begin position="305"/>
        <end position="326"/>
    </location>
</feature>
<sequence length="347" mass="38823">MNKNSVILVVSLAIFLIIAISPVNNLVKLAVMALALIVIIWSRRATFYFVTANKNYTSKDPEKRKKSIDGFKKALQLGGLPDNYTISAASLLIQNGEAEVGKAALDKLASKSGKSLQVVSNAKISASMACWIERDLDGAIKYIEEVKKTAYRDKNLYINGATYYLEKGDITAFNKLCDEWKEKNVQSPALKDLEVVREMLRGNWRKAGNMINDILSLKSYSFADPYVHKAQIRLHYHDVNGAVEALKEALENTKFNACSVITKDVIEKAINILEDKESARKLINGNEEDPLSLVNGRLPAFSDKDFVVNEEKEEKTEQKVSRKEEESSANTDLTDDDEEWLKAHGLS</sequence>
<feature type="transmembrane region" description="Helical" evidence="2">
    <location>
        <begin position="29"/>
        <end position="50"/>
    </location>
</feature>
<evidence type="ECO:0000256" key="2">
    <source>
        <dbReference type="SAM" id="Phobius"/>
    </source>
</evidence>
<dbReference type="EMBL" id="VUNN01000003">
    <property type="protein sequence ID" value="MSU05683.1"/>
    <property type="molecule type" value="Genomic_DNA"/>
</dbReference>